<reference evidence="3 4" key="1">
    <citation type="submission" date="2018-02" db="EMBL/GenBank/DDBJ databases">
        <authorList>
            <person name="Cohen D.B."/>
            <person name="Kent A.D."/>
        </authorList>
    </citation>
    <scope>NUCLEOTIDE SEQUENCE [LARGE SCALE GENOMIC DNA]</scope>
    <source>
        <strain evidence="3 4">CCAP 1448/3</strain>
    </source>
</reference>
<dbReference type="OrthoDB" id="460499at2"/>
<reference evidence="3 4" key="2">
    <citation type="submission" date="2018-03" db="EMBL/GenBank/DDBJ databases">
        <title>The ancient ancestry and fast evolution of plastids.</title>
        <authorList>
            <person name="Moore K.R."/>
            <person name="Magnabosco C."/>
            <person name="Momper L."/>
            <person name="Gold D.A."/>
            <person name="Bosak T."/>
            <person name="Fournier G.P."/>
        </authorList>
    </citation>
    <scope>NUCLEOTIDE SEQUENCE [LARGE SCALE GENOMIC DNA]</scope>
    <source>
        <strain evidence="3 4">CCAP 1448/3</strain>
    </source>
</reference>
<feature type="region of interest" description="Disordered" evidence="1">
    <location>
        <begin position="35"/>
        <end position="117"/>
    </location>
</feature>
<evidence type="ECO:0000313" key="4">
    <source>
        <dbReference type="Proteomes" id="UP000238762"/>
    </source>
</evidence>
<feature type="signal peptide" evidence="2">
    <location>
        <begin position="1"/>
        <end position="33"/>
    </location>
</feature>
<proteinExistence type="predicted"/>
<organism evidence="3 4">
    <name type="scientific">Merismopedia glauca CCAP 1448/3</name>
    <dbReference type="NCBI Taxonomy" id="1296344"/>
    <lineage>
        <taxon>Bacteria</taxon>
        <taxon>Bacillati</taxon>
        <taxon>Cyanobacteriota</taxon>
        <taxon>Cyanophyceae</taxon>
        <taxon>Synechococcales</taxon>
        <taxon>Merismopediaceae</taxon>
        <taxon>Merismopedia</taxon>
    </lineage>
</organism>
<protein>
    <recommendedName>
        <fullName evidence="5">Low temperature-induced protein</fullName>
    </recommendedName>
</protein>
<feature type="compositionally biased region" description="Basic and acidic residues" evidence="1">
    <location>
        <begin position="105"/>
        <end position="117"/>
    </location>
</feature>
<evidence type="ECO:0000256" key="1">
    <source>
        <dbReference type="SAM" id="MobiDB-lite"/>
    </source>
</evidence>
<keyword evidence="2" id="KW-0732">Signal</keyword>
<dbReference type="Proteomes" id="UP000238762">
    <property type="component" value="Unassembled WGS sequence"/>
</dbReference>
<name>A0A2T1C3G9_9CYAN</name>
<keyword evidence="4" id="KW-1185">Reference proteome</keyword>
<dbReference type="EMBL" id="PVWJ01000053">
    <property type="protein sequence ID" value="PSB02663.1"/>
    <property type="molecule type" value="Genomic_DNA"/>
</dbReference>
<evidence type="ECO:0000313" key="3">
    <source>
        <dbReference type="EMBL" id="PSB02663.1"/>
    </source>
</evidence>
<feature type="chain" id="PRO_5015617209" description="Low temperature-induced protein" evidence="2">
    <location>
        <begin position="34"/>
        <end position="117"/>
    </location>
</feature>
<comment type="caution">
    <text evidence="3">The sequence shown here is derived from an EMBL/GenBank/DDBJ whole genome shotgun (WGS) entry which is preliminary data.</text>
</comment>
<gene>
    <name evidence="3" type="ORF">C7B64_12180</name>
</gene>
<dbReference type="RefSeq" id="WP_106288925.1">
    <property type="nucleotide sequence ID" value="NZ_CAWNTC010000046.1"/>
</dbReference>
<evidence type="ECO:0008006" key="5">
    <source>
        <dbReference type="Google" id="ProtNLM"/>
    </source>
</evidence>
<sequence>MNFSQFKKQFRPVRFLVMAIACLFVLFSNVPQASANMAGQSSPQKGAEQLNSIEQESENLTFREPDDLKDVQSRANKGINEVQGDADADKMKNPGNSGGVNTVEKQVKNLLEKATGK</sequence>
<accession>A0A2T1C3G9</accession>
<dbReference type="AlphaFoldDB" id="A0A2T1C3G9"/>
<evidence type="ECO:0000256" key="2">
    <source>
        <dbReference type="SAM" id="SignalP"/>
    </source>
</evidence>
<feature type="compositionally biased region" description="Basic and acidic residues" evidence="1">
    <location>
        <begin position="61"/>
        <end position="72"/>
    </location>
</feature>
<feature type="compositionally biased region" description="Polar residues" evidence="1">
    <location>
        <begin position="35"/>
        <end position="60"/>
    </location>
</feature>